<sequence length="144" mass="16338">MINTKSLFVNVAISLAILSSGIVIGRFFLSTKPEPPKITKYKYDGEIRTEAPLLEPLKYRISNYKNINKVGAVPDAATAYEISNALLIATYGKDQIAYSEPFKILLEDSYVWSIEAIPYNQPFMYYEIGIDKRDGRIIYLNSEI</sequence>
<evidence type="ECO:0000313" key="4">
    <source>
        <dbReference type="Proteomes" id="UP001319045"/>
    </source>
</evidence>
<keyword evidence="1" id="KW-0472">Membrane</keyword>
<keyword evidence="4" id="KW-1185">Reference proteome</keyword>
<accession>A0ABN6EL18</accession>
<gene>
    <name evidence="3" type="ORF">prwr041_25800</name>
</gene>
<name>A0ABN6EL18_9BACT</name>
<evidence type="ECO:0000256" key="1">
    <source>
        <dbReference type="SAM" id="Phobius"/>
    </source>
</evidence>
<dbReference type="EMBL" id="AP024484">
    <property type="protein sequence ID" value="BCS86687.1"/>
    <property type="molecule type" value="Genomic_DNA"/>
</dbReference>
<dbReference type="InterPro" id="IPR028921">
    <property type="entry name" value="NTF2_fold_dom"/>
</dbReference>
<dbReference type="Proteomes" id="UP001319045">
    <property type="component" value="Chromosome"/>
</dbReference>
<evidence type="ECO:0000313" key="3">
    <source>
        <dbReference type="EMBL" id="BCS86687.1"/>
    </source>
</evidence>
<reference evidence="3 4" key="1">
    <citation type="journal article" date="2022" name="Int. J. Syst. Evol. Microbiol.">
        <title>Prevotella herbatica sp. nov., a plant polysaccharide-decomposing anaerobic bacterium isolated from a methanogenic reactor.</title>
        <authorList>
            <person name="Uek A."/>
            <person name="Tonouchi A."/>
            <person name="Kaku N."/>
            <person name="Ueki K."/>
        </authorList>
    </citation>
    <scope>NUCLEOTIDE SEQUENCE [LARGE SCALE GENOMIC DNA]</scope>
    <source>
        <strain evidence="3 4">WR041</strain>
    </source>
</reference>
<evidence type="ECO:0000259" key="2">
    <source>
        <dbReference type="Pfam" id="PF15631"/>
    </source>
</evidence>
<feature type="transmembrane region" description="Helical" evidence="1">
    <location>
        <begin position="7"/>
        <end position="29"/>
    </location>
</feature>
<keyword evidence="1" id="KW-1133">Transmembrane helix</keyword>
<dbReference type="RefSeq" id="WP_207154252.1">
    <property type="nucleotide sequence ID" value="NZ_AP024484.1"/>
</dbReference>
<proteinExistence type="predicted"/>
<feature type="domain" description="NTF2 fold" evidence="2">
    <location>
        <begin position="78"/>
        <end position="140"/>
    </location>
</feature>
<protein>
    <recommendedName>
        <fullName evidence="2">NTF2 fold domain-containing protein</fullName>
    </recommendedName>
</protein>
<keyword evidence="1" id="KW-0812">Transmembrane</keyword>
<dbReference type="Pfam" id="PF15631">
    <property type="entry name" value="Imm-NTF2-2"/>
    <property type="match status" value="1"/>
</dbReference>
<organism evidence="3 4">
    <name type="scientific">Prevotella herbatica</name>
    <dbReference type="NCBI Taxonomy" id="2801997"/>
    <lineage>
        <taxon>Bacteria</taxon>
        <taxon>Pseudomonadati</taxon>
        <taxon>Bacteroidota</taxon>
        <taxon>Bacteroidia</taxon>
        <taxon>Bacteroidales</taxon>
        <taxon>Prevotellaceae</taxon>
        <taxon>Prevotella</taxon>
    </lineage>
</organism>